<name>A0AAU9EW33_9BACT</name>
<evidence type="ECO:0000313" key="2">
    <source>
        <dbReference type="Proteomes" id="UP001366166"/>
    </source>
</evidence>
<dbReference type="KEGG" id="dmp:FAK_28410"/>
<reference evidence="2" key="1">
    <citation type="journal article" date="2023" name="Arch. Microbiol.">
        <title>Desulfoferula mesophilus gen. nov. sp. nov., a mesophilic sulfate-reducing bacterium isolated from a brackish lake sediment.</title>
        <authorList>
            <person name="Watanabe T."/>
            <person name="Yabe T."/>
            <person name="Tsuji J.M."/>
            <person name="Fukui M."/>
        </authorList>
    </citation>
    <scope>NUCLEOTIDE SEQUENCE [LARGE SCALE GENOMIC DNA]</scope>
    <source>
        <strain evidence="2">12FAK</strain>
    </source>
</reference>
<organism evidence="1 2">
    <name type="scientific">Desulfoferula mesophila</name>
    <dbReference type="NCBI Taxonomy" id="3058419"/>
    <lineage>
        <taxon>Bacteria</taxon>
        <taxon>Pseudomonadati</taxon>
        <taxon>Thermodesulfobacteriota</taxon>
        <taxon>Desulfarculia</taxon>
        <taxon>Desulfarculales</taxon>
        <taxon>Desulfarculaceae</taxon>
        <taxon>Desulfoferula</taxon>
    </lineage>
</organism>
<proteinExistence type="predicted"/>
<gene>
    <name evidence="1" type="ORF">FAK_28410</name>
</gene>
<protein>
    <submittedName>
        <fullName evidence="1">Uncharacterized protein</fullName>
    </submittedName>
</protein>
<sequence length="144" mass="15623">MSAESDLTLEQFLNEWPAAEAGLKKSLLAYREGVLALGGVSESFLPRPGVSYSLRWDLEPRPQGREKPLFAMADVVPLGEDELMLSLCFYGDDIDDAEELGNFIPGGLYGENGHCFDLEGDDPDMVAYCLERAAEAMTAAKAAA</sequence>
<keyword evidence="2" id="KW-1185">Reference proteome</keyword>
<dbReference type="AlphaFoldDB" id="A0AAU9EW33"/>
<evidence type="ECO:0000313" key="1">
    <source>
        <dbReference type="EMBL" id="BEQ15775.1"/>
    </source>
</evidence>
<accession>A0AAU9EW33</accession>
<dbReference type="EMBL" id="AP028679">
    <property type="protein sequence ID" value="BEQ15775.1"/>
    <property type="molecule type" value="Genomic_DNA"/>
</dbReference>
<dbReference type="Proteomes" id="UP001366166">
    <property type="component" value="Chromosome"/>
</dbReference>
<dbReference type="RefSeq" id="WP_338600688.1">
    <property type="nucleotide sequence ID" value="NZ_AP028679.1"/>
</dbReference>